<sequence length="174" mass="20280">MVYTQLNIVAGVILTKEEKNKIEEELDKSSILQFHGPMGGCCIKKRKMHLFGVCVHTYYRYHQRCENCEKYTVCDECIGQTNNGHYDVLTIAESDVKVERRHLCPCCFSDNKSDYDRCKTCNSKFDETPRSFDKWLTNVSYFHLLGELLKDLEIGRSLTDFDFYYSVDDCLSCT</sequence>
<name>A0A481YTX5_9VIRU</name>
<accession>A0A481YTX5</accession>
<dbReference type="EMBL" id="MK500334">
    <property type="protein sequence ID" value="QBK86397.1"/>
    <property type="molecule type" value="Genomic_DNA"/>
</dbReference>
<proteinExistence type="predicted"/>
<protein>
    <submittedName>
        <fullName evidence="1">Uncharacterized protein</fullName>
    </submittedName>
</protein>
<evidence type="ECO:0000313" key="1">
    <source>
        <dbReference type="EMBL" id="QBK86397.1"/>
    </source>
</evidence>
<reference evidence="1" key="1">
    <citation type="journal article" date="2019" name="MBio">
        <title>Virus Genomes from Deep Sea Sediments Expand the Ocean Megavirome and Support Independent Origins of Viral Gigantism.</title>
        <authorList>
            <person name="Backstrom D."/>
            <person name="Yutin N."/>
            <person name="Jorgensen S.L."/>
            <person name="Dharamshi J."/>
            <person name="Homa F."/>
            <person name="Zaremba-Niedwiedzka K."/>
            <person name="Spang A."/>
            <person name="Wolf Y.I."/>
            <person name="Koonin E.V."/>
            <person name="Ettema T.J."/>
        </authorList>
    </citation>
    <scope>NUCLEOTIDE SEQUENCE</scope>
</reference>
<gene>
    <name evidence="1" type="ORF">LCMAC102_01920</name>
</gene>
<organism evidence="1">
    <name type="scientific">Marseillevirus LCMAC102</name>
    <dbReference type="NCBI Taxonomy" id="2506603"/>
    <lineage>
        <taxon>Viruses</taxon>
        <taxon>Varidnaviria</taxon>
        <taxon>Bamfordvirae</taxon>
        <taxon>Nucleocytoviricota</taxon>
        <taxon>Megaviricetes</taxon>
        <taxon>Pimascovirales</taxon>
        <taxon>Pimascovirales incertae sedis</taxon>
        <taxon>Marseilleviridae</taxon>
    </lineage>
</organism>